<dbReference type="Gene3D" id="3.30.70.270">
    <property type="match status" value="2"/>
</dbReference>
<keyword evidence="4" id="KW-0540">Nuclease</keyword>
<keyword evidence="13" id="KW-0238">DNA-binding</keyword>
<dbReference type="SUPFAM" id="SSF54160">
    <property type="entry name" value="Chromo domain-like"/>
    <property type="match status" value="1"/>
</dbReference>
<evidence type="ECO:0000256" key="3">
    <source>
        <dbReference type="ARBA" id="ARBA00022695"/>
    </source>
</evidence>
<dbReference type="Gene3D" id="3.30.420.10">
    <property type="entry name" value="Ribonuclease H-like superfamily/Ribonuclease H"/>
    <property type="match status" value="1"/>
</dbReference>
<sequence>MVDGVQTRHQQDIAKLQSDFQELENKLEDKIEKTISEKVQDIRLEVTGVRKEIGEVKALLESLVGKAGSSKGILGSTPSGDDGLEFDTTEAADAAKDDEDCVFVGETTVNPYKLKCPNFDGSHFRDWWAKLEQFFTAEAVPEHTKVKLVMLHLEGAALQWHHFVVRSNGGIEKLSWDKYLRLMQDRFAPEGLEDPMRDLVSLKQTSSVDQYYSDFVSVLNQMHLSDEYALSIFITNLKWEIGQYIKVFQPKDLLDAFRLALHFEQIVFNTVRKGYVSAPRTSTVSLPFTPTMPSVFSKASSSSSVLKNSSGTVTPVLSGKVFSASNSRAPSPKRGLPPTGNGPGRQPPADMEERRRKGLCFWCPSKYTLGHRCTRSQLFQLLMEGNDIEGENEEFVDCEDRLDAEGGDATGPEKTYPEIPVLSLQAMWGAGGCETMKVNVLIKRQKIVALIDSGSTHNFLSLGATKAYGLIVEQKHQMRVTIADGGFIQSLGLCRAVEWETQGHQFSADFLVLPLNGCDMVLGVQWLASLGSIQWDFSTLMMQFTHEREAICWKGLHPGSIQWLQDSKGSKMLKGNRITPGMSLLTMNTQLELLLKKDENRADLQQLLEEFAEVFREPQGLPPKRGHEHRIVLQDESAVVKIRPYRYPMVQKNEIEKLIKEMLQNGIIRDSVSPFASPIVMVKKKDGSWRLCVDYRQLNQLTLKDKFPIPIIEELLDELGEARFFSKLDLRSGYHQIRMWEHDIPKTAFRTHEGHYEFLVMPFGLTNAPATFQGLMNSVFKALLRKSVLVFFDDILVYSGSWEEHLKHIREVIELLKHHQLFARKNKCTFGATEVDYLGYTISNGFISMDSKKVQCIVEWPTPTNIKELRGFLGLSGYYRRFIKGYGGIAKPLTDLLKKNNWGWTEEATFAFEKLKVAMTSAHVLALPNFQQEFIIETDASTCGVGAVLIQGGRPLAYFSKGLGSKHQSLYIYDKEMLAVLLAVKKWSPYLVGRHFKIRTDHQSLKFLSGNVATTPAQQTWVAKMMGYDYEICYKRGVTNTVADTLSRNPEFSTGQMMAISVFNTDLVNQIVQTWTNDGKLQQIIADLVKDSTSHSKYSWDGKYLKRKGKLVVGDDLELKKKLIEQFHSSSLGGHSGADVTSKRMSACLYWRGLRKSVRRMVRECSVCQRNKYENQLKPGLLQPLPTPDRAWSSISMDFIEGLPNSKGKDTIFVVVDRLTKYAHFLALSHPFTALSVAQTFLDNIYKLHGLPMNIICDRDKVFMSTFWKELFGKMGVSLTPSTAYHPETDGQTEVVNRCLETYLRCMSGEKPREWSCWLSLAEWWYNTSHHSAINMTPFQALYGEEPAVHLPYLAGESFVASVDRSLQAREAAVKMLKFYLQRAKDRMKKQADKKRSDREFTVGDWVYLKLQPYRQQSVSLRRCHKLAPKWFGPFLILEKVGKVAYKLQLPVGSKVHPTFHVSQLKKHIGSAIVQSDLPVLGPDGTIIKEPVKILDRRMVKRGNRAVTEVLVEWTNSFPEDATWELYHKLKLDFPHFDP</sequence>
<gene>
    <name evidence="20" type="ORF">HRI_004464800</name>
</gene>
<dbReference type="PROSITE" id="PS50994">
    <property type="entry name" value="INTEGRASE"/>
    <property type="match status" value="1"/>
</dbReference>
<evidence type="ECO:0000313" key="20">
    <source>
        <dbReference type="EMBL" id="GMJ07956.1"/>
    </source>
</evidence>
<dbReference type="InterPro" id="IPR041588">
    <property type="entry name" value="Integrase_H2C2"/>
</dbReference>
<evidence type="ECO:0000256" key="12">
    <source>
        <dbReference type="ARBA" id="ARBA00022932"/>
    </source>
</evidence>
<keyword evidence="16" id="KW-0175">Coiled coil</keyword>
<dbReference type="CDD" id="cd01647">
    <property type="entry name" value="RT_LTR"/>
    <property type="match status" value="1"/>
</dbReference>
<dbReference type="InterPro" id="IPR050951">
    <property type="entry name" value="Retrovirus_Pol_polyprotein"/>
</dbReference>
<keyword evidence="21" id="KW-1185">Reference proteome</keyword>
<evidence type="ECO:0000256" key="7">
    <source>
        <dbReference type="ARBA" id="ARBA00022759"/>
    </source>
</evidence>
<evidence type="ECO:0000256" key="13">
    <source>
        <dbReference type="ARBA" id="ARBA00023125"/>
    </source>
</evidence>
<dbReference type="GO" id="GO:0006508">
    <property type="term" value="P:proteolysis"/>
    <property type="evidence" value="ECO:0007669"/>
    <property type="project" value="UniProtKB-KW"/>
</dbReference>
<dbReference type="InterPro" id="IPR056924">
    <property type="entry name" value="SH3_Tf2-1"/>
</dbReference>
<dbReference type="GO" id="GO:0004190">
    <property type="term" value="F:aspartic-type endopeptidase activity"/>
    <property type="evidence" value="ECO:0007669"/>
    <property type="project" value="UniProtKB-KW"/>
</dbReference>
<dbReference type="OrthoDB" id="1738534at2759"/>
<dbReference type="Pfam" id="PF17921">
    <property type="entry name" value="Integrase_H2C2"/>
    <property type="match status" value="1"/>
</dbReference>
<feature type="region of interest" description="Disordered" evidence="17">
    <location>
        <begin position="323"/>
        <end position="351"/>
    </location>
</feature>
<dbReference type="Pfam" id="PF17919">
    <property type="entry name" value="RT_RNaseH_2"/>
    <property type="match status" value="1"/>
</dbReference>
<evidence type="ECO:0000256" key="2">
    <source>
        <dbReference type="ARBA" id="ARBA00022679"/>
    </source>
</evidence>
<evidence type="ECO:0000256" key="9">
    <source>
        <dbReference type="ARBA" id="ARBA00022842"/>
    </source>
</evidence>
<dbReference type="GO" id="GO:0003677">
    <property type="term" value="F:DNA binding"/>
    <property type="evidence" value="ECO:0007669"/>
    <property type="project" value="UniProtKB-KW"/>
</dbReference>
<dbReference type="InterPro" id="IPR012337">
    <property type="entry name" value="RNaseH-like_sf"/>
</dbReference>
<dbReference type="GO" id="GO:0046872">
    <property type="term" value="F:metal ion binding"/>
    <property type="evidence" value="ECO:0007669"/>
    <property type="project" value="UniProtKB-KW"/>
</dbReference>
<dbReference type="InterPro" id="IPR005162">
    <property type="entry name" value="Retrotrans_gag_dom"/>
</dbReference>
<evidence type="ECO:0000256" key="11">
    <source>
        <dbReference type="ARBA" id="ARBA00022918"/>
    </source>
</evidence>
<dbReference type="GO" id="GO:0006310">
    <property type="term" value="P:DNA recombination"/>
    <property type="evidence" value="ECO:0007669"/>
    <property type="project" value="UniProtKB-KW"/>
</dbReference>
<keyword evidence="3" id="KW-0548">Nucleotidyltransferase</keyword>
<comment type="caution">
    <text evidence="20">The sequence shown here is derived from an EMBL/GenBank/DDBJ whole genome shotgun (WGS) entry which is preliminary data.</text>
</comment>
<dbReference type="SUPFAM" id="SSF50630">
    <property type="entry name" value="Acid proteases"/>
    <property type="match status" value="1"/>
</dbReference>
<dbReference type="EMBL" id="BSYR01000049">
    <property type="protein sequence ID" value="GMJ07956.1"/>
    <property type="molecule type" value="Genomic_DNA"/>
</dbReference>
<evidence type="ECO:0000256" key="4">
    <source>
        <dbReference type="ARBA" id="ARBA00022722"/>
    </source>
</evidence>
<evidence type="ECO:0000256" key="8">
    <source>
        <dbReference type="ARBA" id="ARBA00022801"/>
    </source>
</evidence>
<dbReference type="InterPro" id="IPR036397">
    <property type="entry name" value="RNaseH_sf"/>
</dbReference>
<keyword evidence="6" id="KW-0064">Aspartyl protease</keyword>
<dbReference type="Gene3D" id="1.10.340.70">
    <property type="match status" value="1"/>
</dbReference>
<dbReference type="GO" id="GO:0015074">
    <property type="term" value="P:DNA integration"/>
    <property type="evidence" value="ECO:0007669"/>
    <property type="project" value="UniProtKB-KW"/>
</dbReference>
<organism evidence="20 21">
    <name type="scientific">Hibiscus trionum</name>
    <name type="common">Flower of an hour</name>
    <dbReference type="NCBI Taxonomy" id="183268"/>
    <lineage>
        <taxon>Eukaryota</taxon>
        <taxon>Viridiplantae</taxon>
        <taxon>Streptophyta</taxon>
        <taxon>Embryophyta</taxon>
        <taxon>Tracheophyta</taxon>
        <taxon>Spermatophyta</taxon>
        <taxon>Magnoliopsida</taxon>
        <taxon>eudicotyledons</taxon>
        <taxon>Gunneridae</taxon>
        <taxon>Pentapetalae</taxon>
        <taxon>rosids</taxon>
        <taxon>malvids</taxon>
        <taxon>Malvales</taxon>
        <taxon>Malvaceae</taxon>
        <taxon>Malvoideae</taxon>
        <taxon>Hibiscus</taxon>
    </lineage>
</organism>
<evidence type="ECO:0000256" key="10">
    <source>
        <dbReference type="ARBA" id="ARBA00022908"/>
    </source>
</evidence>
<accession>A0A9W7J3P8</accession>
<protein>
    <submittedName>
        <fullName evidence="20">Uncharacterized protein</fullName>
    </submittedName>
</protein>
<dbReference type="PROSITE" id="PS50878">
    <property type="entry name" value="RT_POL"/>
    <property type="match status" value="1"/>
</dbReference>
<evidence type="ECO:0000256" key="1">
    <source>
        <dbReference type="ARBA" id="ARBA00022670"/>
    </source>
</evidence>
<dbReference type="PANTHER" id="PTHR37984:SF5">
    <property type="entry name" value="PROTEIN NYNRIN-LIKE"/>
    <property type="match status" value="1"/>
</dbReference>
<dbReference type="Pfam" id="PF03732">
    <property type="entry name" value="Retrotrans_gag"/>
    <property type="match status" value="1"/>
</dbReference>
<keyword evidence="12" id="KW-0239">DNA-directed DNA polymerase</keyword>
<feature type="domain" description="Integrase catalytic" evidence="19">
    <location>
        <begin position="1182"/>
        <end position="1346"/>
    </location>
</feature>
<dbReference type="FunFam" id="3.30.70.270:FF:000020">
    <property type="entry name" value="Transposon Tf2-6 polyprotein-like Protein"/>
    <property type="match status" value="1"/>
</dbReference>
<dbReference type="InterPro" id="IPR043502">
    <property type="entry name" value="DNA/RNA_pol_sf"/>
</dbReference>
<reference evidence="20" key="1">
    <citation type="submission" date="2023-05" db="EMBL/GenBank/DDBJ databases">
        <title>Genome and transcriptome analyses reveal genes involved in the formation of fine ridges on petal epidermal cells in Hibiscus trionum.</title>
        <authorList>
            <person name="Koshimizu S."/>
            <person name="Masuda S."/>
            <person name="Ishii T."/>
            <person name="Shirasu K."/>
            <person name="Hoshino A."/>
            <person name="Arita M."/>
        </authorList>
    </citation>
    <scope>NUCLEOTIDE SEQUENCE</scope>
    <source>
        <strain evidence="20">Hamamatsu line</strain>
    </source>
</reference>
<dbReference type="InterPro" id="IPR016197">
    <property type="entry name" value="Chromo-like_dom_sf"/>
</dbReference>
<evidence type="ECO:0000313" key="21">
    <source>
        <dbReference type="Proteomes" id="UP001165190"/>
    </source>
</evidence>
<dbReference type="PANTHER" id="PTHR37984">
    <property type="entry name" value="PROTEIN CBG26694"/>
    <property type="match status" value="1"/>
</dbReference>
<evidence type="ECO:0000259" key="19">
    <source>
        <dbReference type="PROSITE" id="PS50994"/>
    </source>
</evidence>
<evidence type="ECO:0000256" key="14">
    <source>
        <dbReference type="ARBA" id="ARBA00023172"/>
    </source>
</evidence>
<dbReference type="Gene3D" id="3.10.20.370">
    <property type="match status" value="1"/>
</dbReference>
<keyword evidence="1" id="KW-0645">Protease</keyword>
<keyword evidence="14" id="KW-0233">DNA recombination</keyword>
<dbReference type="GO" id="GO:0004519">
    <property type="term" value="F:endonuclease activity"/>
    <property type="evidence" value="ECO:0007669"/>
    <property type="project" value="UniProtKB-KW"/>
</dbReference>
<evidence type="ECO:0000256" key="17">
    <source>
        <dbReference type="SAM" id="MobiDB-lite"/>
    </source>
</evidence>
<dbReference type="InterPro" id="IPR001584">
    <property type="entry name" value="Integrase_cat-core"/>
</dbReference>
<evidence type="ECO:0000256" key="6">
    <source>
        <dbReference type="ARBA" id="ARBA00022750"/>
    </source>
</evidence>
<dbReference type="Pfam" id="PF08284">
    <property type="entry name" value="RVP_2"/>
    <property type="match status" value="1"/>
</dbReference>
<keyword evidence="15" id="KW-0511">Multifunctional enzyme</keyword>
<dbReference type="FunFam" id="3.10.10.10:FF:000007">
    <property type="entry name" value="Retrovirus-related Pol polyprotein from transposon 17.6-like Protein"/>
    <property type="match status" value="1"/>
</dbReference>
<evidence type="ECO:0000259" key="18">
    <source>
        <dbReference type="PROSITE" id="PS50878"/>
    </source>
</evidence>
<evidence type="ECO:0000256" key="15">
    <source>
        <dbReference type="ARBA" id="ARBA00023268"/>
    </source>
</evidence>
<dbReference type="GO" id="GO:0003964">
    <property type="term" value="F:RNA-directed DNA polymerase activity"/>
    <property type="evidence" value="ECO:0007669"/>
    <property type="project" value="UniProtKB-KW"/>
</dbReference>
<dbReference type="InterPro" id="IPR000477">
    <property type="entry name" value="RT_dom"/>
</dbReference>
<keyword evidence="5" id="KW-0479">Metal-binding</keyword>
<dbReference type="SUPFAM" id="SSF53098">
    <property type="entry name" value="Ribonuclease H-like"/>
    <property type="match status" value="1"/>
</dbReference>
<dbReference type="Gene3D" id="2.40.70.10">
    <property type="entry name" value="Acid Proteases"/>
    <property type="match status" value="1"/>
</dbReference>
<dbReference type="CDD" id="cd09274">
    <property type="entry name" value="RNase_HI_RT_Ty3"/>
    <property type="match status" value="1"/>
</dbReference>
<dbReference type="InterPro" id="IPR041577">
    <property type="entry name" value="RT_RNaseH_2"/>
</dbReference>
<dbReference type="InterPro" id="IPR043128">
    <property type="entry name" value="Rev_trsase/Diguanyl_cyclase"/>
</dbReference>
<dbReference type="Pfam" id="PF00078">
    <property type="entry name" value="RVT_1"/>
    <property type="match status" value="1"/>
</dbReference>
<keyword evidence="8" id="KW-0378">Hydrolase</keyword>
<keyword evidence="11" id="KW-0695">RNA-directed DNA polymerase</keyword>
<dbReference type="Pfam" id="PF24626">
    <property type="entry name" value="SH3_Tf2-1"/>
    <property type="match status" value="1"/>
</dbReference>
<keyword evidence="9" id="KW-0460">Magnesium</keyword>
<feature type="domain" description="Reverse transcriptase" evidence="18">
    <location>
        <begin position="663"/>
        <end position="842"/>
    </location>
</feature>
<evidence type="ECO:0000256" key="16">
    <source>
        <dbReference type="SAM" id="Coils"/>
    </source>
</evidence>
<proteinExistence type="predicted"/>
<feature type="coiled-coil region" evidence="16">
    <location>
        <begin position="6"/>
        <end position="33"/>
    </location>
</feature>
<dbReference type="Gene3D" id="3.10.10.10">
    <property type="entry name" value="HIV Type 1 Reverse Transcriptase, subunit A, domain 1"/>
    <property type="match status" value="1"/>
</dbReference>
<dbReference type="GO" id="GO:0003887">
    <property type="term" value="F:DNA-directed DNA polymerase activity"/>
    <property type="evidence" value="ECO:0007669"/>
    <property type="project" value="UniProtKB-KW"/>
</dbReference>
<dbReference type="Proteomes" id="UP001165190">
    <property type="component" value="Unassembled WGS sequence"/>
</dbReference>
<keyword evidence="10" id="KW-0229">DNA integration</keyword>
<keyword evidence="2" id="KW-0808">Transferase</keyword>
<dbReference type="CDD" id="cd00303">
    <property type="entry name" value="retropepsin_like"/>
    <property type="match status" value="1"/>
</dbReference>
<keyword evidence="7" id="KW-0255">Endonuclease</keyword>
<name>A0A9W7J3P8_HIBTR</name>
<dbReference type="InterPro" id="IPR021109">
    <property type="entry name" value="Peptidase_aspartic_dom_sf"/>
</dbReference>
<evidence type="ECO:0000256" key="5">
    <source>
        <dbReference type="ARBA" id="ARBA00022723"/>
    </source>
</evidence>
<dbReference type="SUPFAM" id="SSF56672">
    <property type="entry name" value="DNA/RNA polymerases"/>
    <property type="match status" value="1"/>
</dbReference>